<name>A0A085WGJ6_9BACT</name>
<feature type="region of interest" description="Disordered" evidence="1">
    <location>
        <begin position="412"/>
        <end position="432"/>
    </location>
</feature>
<keyword evidence="3" id="KW-1185">Reference proteome</keyword>
<organism evidence="2 3">
    <name type="scientific">Hyalangium minutum</name>
    <dbReference type="NCBI Taxonomy" id="394096"/>
    <lineage>
        <taxon>Bacteria</taxon>
        <taxon>Pseudomonadati</taxon>
        <taxon>Myxococcota</taxon>
        <taxon>Myxococcia</taxon>
        <taxon>Myxococcales</taxon>
        <taxon>Cystobacterineae</taxon>
        <taxon>Archangiaceae</taxon>
        <taxon>Hyalangium</taxon>
    </lineage>
</organism>
<feature type="compositionally biased region" description="Basic and acidic residues" evidence="1">
    <location>
        <begin position="412"/>
        <end position="421"/>
    </location>
</feature>
<dbReference type="Proteomes" id="UP000028725">
    <property type="component" value="Unassembled WGS sequence"/>
</dbReference>
<accession>A0A085WGJ6</accession>
<reference evidence="2 3" key="1">
    <citation type="submission" date="2014-04" db="EMBL/GenBank/DDBJ databases">
        <title>Genome assembly of Hyalangium minutum DSM 14724.</title>
        <authorList>
            <person name="Sharma G."/>
            <person name="Subramanian S."/>
        </authorList>
    </citation>
    <scope>NUCLEOTIDE SEQUENCE [LARGE SCALE GENOMIC DNA]</scope>
    <source>
        <strain evidence="2 3">DSM 14724</strain>
    </source>
</reference>
<comment type="caution">
    <text evidence="2">The sequence shown here is derived from an EMBL/GenBank/DDBJ whole genome shotgun (WGS) entry which is preliminary data.</text>
</comment>
<gene>
    <name evidence="2" type="ORF">DB31_9023</name>
</gene>
<dbReference type="RefSeq" id="WP_044191865.1">
    <property type="nucleotide sequence ID" value="NZ_JMCB01000009.1"/>
</dbReference>
<evidence type="ECO:0000313" key="3">
    <source>
        <dbReference type="Proteomes" id="UP000028725"/>
    </source>
</evidence>
<dbReference type="AlphaFoldDB" id="A0A085WGJ6"/>
<protein>
    <submittedName>
        <fullName evidence="2">Uncharacterized protein</fullName>
    </submittedName>
</protein>
<dbReference type="EMBL" id="JMCB01000009">
    <property type="protein sequence ID" value="KFE66809.1"/>
    <property type="molecule type" value="Genomic_DNA"/>
</dbReference>
<evidence type="ECO:0000313" key="2">
    <source>
        <dbReference type="EMBL" id="KFE66809.1"/>
    </source>
</evidence>
<sequence length="444" mass="49610">MYSSLDRIDLVTQDPRTGKKSFHQTDHRPTVEVQQEAEVSTLFALTRVLNARQMGEREGGVRVLYVSFERPPDFLQRVVTAAGGRLMVNDDDLIYEGVLGTPEELADEAFRKLARRVLRERDLPVEERSLVALERDYLGAPGPEDDEIGHWTRVVALAAVAGELLRTRCGGRWIEVQGMATLPFIFHLAPGGESSPRINAVGRAERFLKNGERDSLVHLLRMAEDHLNRKEQPKRVLLTLKPPDWAGRDKTVCRPVLEGEKTAAEVPLMAYGEDMPNSFAIFVKDGTRELEVESLHAQAVETLKEVEVEVQEIDETEGKLFVVSGSYFAAEKLLDGEFLRGMHERLKTPLLVAGVPRKGLLFIGDVRSPQLMNGLMAILAAEHAKNASEPISTTPLIISEGKICGVVRAVEKEQTEQKEEPPTAAPQDKPRQGFFQRLLGLFRR</sequence>
<dbReference type="OrthoDB" id="5500808at2"/>
<evidence type="ECO:0000256" key="1">
    <source>
        <dbReference type="SAM" id="MobiDB-lite"/>
    </source>
</evidence>
<proteinExistence type="predicted"/>